<evidence type="ECO:0000256" key="7">
    <source>
        <dbReference type="ARBA" id="ARBA00023242"/>
    </source>
</evidence>
<dbReference type="EMBL" id="QUTG01004480">
    <property type="protein sequence ID" value="RHY88050.1"/>
    <property type="molecule type" value="Genomic_DNA"/>
</dbReference>
<dbReference type="InterPro" id="IPR044189">
    <property type="entry name" value="XPO4/7-like"/>
</dbReference>
<dbReference type="InterPro" id="IPR011989">
    <property type="entry name" value="ARM-like"/>
</dbReference>
<name>A0A418EDE8_APHAT</name>
<dbReference type="GO" id="GO:0006611">
    <property type="term" value="P:protein export from nucleus"/>
    <property type="evidence" value="ECO:0007669"/>
    <property type="project" value="TreeGrafter"/>
</dbReference>
<keyword evidence="7" id="KW-0539">Nucleus</keyword>
<dbReference type="PANTHER" id="PTHR12596">
    <property type="entry name" value="EXPORTIN 4,7-RELATED"/>
    <property type="match status" value="1"/>
</dbReference>
<proteinExistence type="inferred from homology"/>
<dbReference type="InterPro" id="IPR014877">
    <property type="entry name" value="XPO1_C_dom"/>
</dbReference>
<evidence type="ECO:0000256" key="1">
    <source>
        <dbReference type="ARBA" id="ARBA00004123"/>
    </source>
</evidence>
<gene>
    <name evidence="11" type="ORF">DYB35_009001</name>
    <name evidence="12" type="ORF">DYB37_009390</name>
</gene>
<dbReference type="VEuPathDB" id="FungiDB:H257_15700"/>
<dbReference type="GO" id="GO:0005737">
    <property type="term" value="C:cytoplasm"/>
    <property type="evidence" value="ECO:0007669"/>
    <property type="project" value="UniProtKB-SubCell"/>
</dbReference>
<keyword evidence="9" id="KW-0175">Coiled coil</keyword>
<evidence type="ECO:0000259" key="10">
    <source>
        <dbReference type="Pfam" id="PF08767"/>
    </source>
</evidence>
<evidence type="ECO:0000256" key="8">
    <source>
        <dbReference type="ARBA" id="ARBA00040444"/>
    </source>
</evidence>
<dbReference type="GO" id="GO:0005643">
    <property type="term" value="C:nuclear pore"/>
    <property type="evidence" value="ECO:0007669"/>
    <property type="project" value="TreeGrafter"/>
</dbReference>
<dbReference type="PANTHER" id="PTHR12596:SF1">
    <property type="entry name" value="EXPORTIN-4"/>
    <property type="match status" value="1"/>
</dbReference>
<organism evidence="12 13">
    <name type="scientific">Aphanomyces astaci</name>
    <name type="common">Crayfish plague agent</name>
    <dbReference type="NCBI Taxonomy" id="112090"/>
    <lineage>
        <taxon>Eukaryota</taxon>
        <taxon>Sar</taxon>
        <taxon>Stramenopiles</taxon>
        <taxon>Oomycota</taxon>
        <taxon>Saprolegniomycetes</taxon>
        <taxon>Saprolegniales</taxon>
        <taxon>Verrucalvaceae</taxon>
        <taxon>Aphanomyces</taxon>
    </lineage>
</organism>
<accession>A0A418EDE8</accession>
<evidence type="ECO:0000256" key="2">
    <source>
        <dbReference type="ARBA" id="ARBA00004496"/>
    </source>
</evidence>
<evidence type="ECO:0000256" key="6">
    <source>
        <dbReference type="ARBA" id="ARBA00022927"/>
    </source>
</evidence>
<comment type="similarity">
    <text evidence="3">Belongs to the exportin family.</text>
</comment>
<evidence type="ECO:0000313" key="11">
    <source>
        <dbReference type="EMBL" id="RHY88050.1"/>
    </source>
</evidence>
<keyword evidence="5" id="KW-0963">Cytoplasm</keyword>
<dbReference type="GO" id="GO:0005049">
    <property type="term" value="F:nuclear export signal receptor activity"/>
    <property type="evidence" value="ECO:0007669"/>
    <property type="project" value="InterPro"/>
</dbReference>
<evidence type="ECO:0000256" key="9">
    <source>
        <dbReference type="SAM" id="Coils"/>
    </source>
</evidence>
<dbReference type="InterPro" id="IPR016024">
    <property type="entry name" value="ARM-type_fold"/>
</dbReference>
<dbReference type="EMBL" id="QUTH01004924">
    <property type="protein sequence ID" value="RHZ11592.1"/>
    <property type="molecule type" value="Genomic_DNA"/>
</dbReference>
<dbReference type="Proteomes" id="UP000285712">
    <property type="component" value="Unassembled WGS sequence"/>
</dbReference>
<keyword evidence="6" id="KW-0653">Protein transport</keyword>
<evidence type="ECO:0000313" key="14">
    <source>
        <dbReference type="Proteomes" id="UP000285712"/>
    </source>
</evidence>
<dbReference type="AlphaFoldDB" id="A0A418EDE8"/>
<evidence type="ECO:0000256" key="4">
    <source>
        <dbReference type="ARBA" id="ARBA00022448"/>
    </source>
</evidence>
<evidence type="ECO:0000313" key="13">
    <source>
        <dbReference type="Proteomes" id="UP000285430"/>
    </source>
</evidence>
<dbReference type="SUPFAM" id="SSF48371">
    <property type="entry name" value="ARM repeat"/>
    <property type="match status" value="1"/>
</dbReference>
<evidence type="ECO:0000256" key="3">
    <source>
        <dbReference type="ARBA" id="ARBA00009466"/>
    </source>
</evidence>
<comment type="subcellular location">
    <subcellularLocation>
        <location evidence="2">Cytoplasm</location>
    </subcellularLocation>
    <subcellularLocation>
        <location evidence="1">Nucleus</location>
    </subcellularLocation>
</comment>
<sequence length="1204" mass="134483">MQAVEEACLAFAAGRTTAERQAAESVLHQFKQSPQAHADSIHLLTHSAVPMAQFHAVTTLCELSLLERVSVSQRKETIGFLLHHATSSSSMPSFVASALISTIAILIKRNWLQESPTDRTAILSHITQLASSSSNTPSNLVGIKLLLAFVTEMRGASDKKTRAMFQPVAFHTSCRQALEKDGLVQILALAVHLITHQPSPQALEHVYLLTVELLQWFEAPTDSTSILLAVDPRWKPYLVQASFVQAIFQAYTTHRSHGLWSHTIRQVLILLASVTGRRRRSLHVLSNLVAGSIFDSPDHHVAYITWIFHGALFIFHHPLPSNVEREVIDMCQLTYRLVSNWSSLNDPALADPLVSEVARLSCLLLQSALQDEEGGEVWQMEGLDVLMDAWSVLTAPFAAAALPPPPTIQAASAQVVRLYLQVRLRLVCRSDDNDAEEDEDIELNVETANERRTHTTKSLDDESFRHVLDKLHFVILFTGIVIADEYKGEKPVVPCSMEATLSVVEQLVHGVLTLLAEEIQAVQVAPQRESPYLSEQLLSTVTRLHVTYFDIFPSKSADMVALYCQSATVYLSHWTLETFQSVPSIVPLVLKCACDFVEANLAYLSLDKAMDLYGHCDRLIGTFCVTNSVTQRSAISDDELQFEDMFMLLTLLSHLVAKDVIDFADDTANSAGVVADVVFSGLNQVIPLMTHDLLQYPKLSVQYFTLVSYLVDVYPDKVVRLNPSLLHQLLQSLVVGMRHTNTDIVRYSFQSVGELAACQLRQPTASTGLLGQFIPVVLQMLVFEAAAAVVVDGAALALYSLFLVERPNIESIAHAFCAGMDSPLQDTMMHALGQLMHSLPPAQPQTAAFNRRSNMQDVDVAKQAQKRLKRRGYIRKMMQQYRQKEKMEVVFLQSQAEQLELELKHLLNHHNPLAMLPWKEVAAALDTDKQLAMSQKQALADQVTDLQTLIRDMSKWVTAHTSIPTSPSSRPAGWRNISLLGNHTSRVTGKEWITKHMQHNATNMFRQHGFPSLEAAPFQDTDVVFSEHHFTFVRRAQYDVPVGFPLELHLRVFHEFLCDALMVNGLSGVSVPTVVEREASTTLHRLITCRNEGVNLLCGRFTDGADRGLVVAQQIQHDDLWPHDLPQRNRMLCLHEEAQEWGGNLQNLPQDMQEVRYRHDSQAYGQLLSAQAVERNRALVAALMAPPPKKQLASDWSTPPRLAK</sequence>
<protein>
    <recommendedName>
        <fullName evidence="8">Exportin-4</fullName>
    </recommendedName>
</protein>
<dbReference type="Pfam" id="PF08767">
    <property type="entry name" value="CRM1_C"/>
    <property type="match status" value="1"/>
</dbReference>
<dbReference type="Gene3D" id="1.25.10.10">
    <property type="entry name" value="Leucine-rich Repeat Variant"/>
    <property type="match status" value="2"/>
</dbReference>
<keyword evidence="4" id="KW-0813">Transport</keyword>
<evidence type="ECO:0000256" key="5">
    <source>
        <dbReference type="ARBA" id="ARBA00022490"/>
    </source>
</evidence>
<reference evidence="13 14" key="1">
    <citation type="submission" date="2018-08" db="EMBL/GenBank/DDBJ databases">
        <title>Aphanomyces genome sequencing and annotation.</title>
        <authorList>
            <person name="Minardi D."/>
            <person name="Oidtmann B."/>
            <person name="Van Der Giezen M."/>
            <person name="Studholme D.J."/>
        </authorList>
    </citation>
    <scope>NUCLEOTIDE SEQUENCE [LARGE SCALE GENOMIC DNA]</scope>
    <source>
        <strain evidence="12 13">Da</strain>
        <strain evidence="11 14">Sv</strain>
    </source>
</reference>
<evidence type="ECO:0000313" key="12">
    <source>
        <dbReference type="EMBL" id="RHZ11592.1"/>
    </source>
</evidence>
<dbReference type="VEuPathDB" id="FungiDB:H257_15701"/>
<dbReference type="Proteomes" id="UP000285430">
    <property type="component" value="Unassembled WGS sequence"/>
</dbReference>
<feature type="coiled-coil region" evidence="9">
    <location>
        <begin position="882"/>
        <end position="909"/>
    </location>
</feature>
<feature type="domain" description="Exportin-1 C-terminal" evidence="10">
    <location>
        <begin position="682"/>
        <end position="755"/>
    </location>
</feature>
<comment type="caution">
    <text evidence="12">The sequence shown here is derived from an EMBL/GenBank/DDBJ whole genome shotgun (WGS) entry which is preliminary data.</text>
</comment>